<dbReference type="GO" id="GO:0005886">
    <property type="term" value="C:plasma membrane"/>
    <property type="evidence" value="ECO:0007669"/>
    <property type="project" value="UniProtKB-SubCell"/>
</dbReference>
<keyword evidence="7" id="KW-0813">Transport</keyword>
<dbReference type="PRINTS" id="PR00949">
    <property type="entry name" value="TYPE3IMAPROT"/>
</dbReference>
<comment type="function">
    <text evidence="7">Required for formation of the rod structure of the flagellar apparatus. Together with FliI and FliH, may constitute the export apparatus of flagellin.</text>
</comment>
<comment type="similarity">
    <text evidence="2 7">Belongs to the FHIPEP (flagella/HR/invasion proteins export pore) family.</text>
</comment>
<dbReference type="InterPro" id="IPR001712">
    <property type="entry name" value="T3SS_FHIPEP"/>
</dbReference>
<feature type="transmembrane region" description="Helical" evidence="7">
    <location>
        <begin position="106"/>
        <end position="129"/>
    </location>
</feature>
<gene>
    <name evidence="7 8" type="primary">flhA</name>
    <name evidence="8" type="ORF">NO357_11705</name>
</gene>
<dbReference type="Gene3D" id="3.40.50.12790">
    <property type="entry name" value="FHIPEP family, domain 4"/>
    <property type="match status" value="1"/>
</dbReference>
<evidence type="ECO:0000256" key="5">
    <source>
        <dbReference type="ARBA" id="ARBA00022989"/>
    </source>
</evidence>
<feature type="transmembrane region" description="Helical" evidence="7">
    <location>
        <begin position="199"/>
        <end position="223"/>
    </location>
</feature>
<organism evidence="8 9">
    <name type="scientific">Marimonas arenosa</name>
    <dbReference type="NCBI Taxonomy" id="1795305"/>
    <lineage>
        <taxon>Bacteria</taxon>
        <taxon>Pseudomonadati</taxon>
        <taxon>Pseudomonadota</taxon>
        <taxon>Alphaproteobacteria</taxon>
        <taxon>Rhodobacterales</taxon>
        <taxon>Paracoccaceae</taxon>
        <taxon>Marimonas</taxon>
    </lineage>
</organism>
<comment type="caution">
    <text evidence="7">Lacks conserved residue(s) required for the propagation of feature annotation.</text>
</comment>
<keyword evidence="8" id="KW-0966">Cell projection</keyword>
<feature type="transmembrane region" description="Helical" evidence="7">
    <location>
        <begin position="12"/>
        <end position="29"/>
    </location>
</feature>
<dbReference type="RefSeq" id="WP_306735842.1">
    <property type="nucleotide sequence ID" value="NZ_JANHAX010000003.1"/>
</dbReference>
<dbReference type="InterPro" id="IPR042194">
    <property type="entry name" value="FHIPEP_1"/>
</dbReference>
<sequence>MSLRVVFQPTILLALALMAIIVMMILPMPAWVLDIGLAASFALAILIFTVTLFIERPLDFSSFPTVLLASLMLRLSLNVSSTKLIIGQGHTGTHAAGDVIQGFANFVMSGSVFLGLVVFGVLLIVNFMVITKGAARMAEVGARFALDGMPGKQLAIDADMSAGAINHDEAKARREREQQETTFFGSLDGASKFVKGDAVAGLLITLLNLLMGLVMGVVVHGMALRDAFETYTILTVGDGLVSQIPAVIISIASALLLARGGATGATDLTLLNQLGKYPSALATVALLMVLFAIVPGLPFLPFITGGATLGTAAWVIWKRAQATAAATPESTDADAPTREKPMGDMLDIDDVHVEFASDLVNMVLDPGTGLEARIANMRRHIARVYGLILPEIRLTDAPNLTPGTYVVRIQGVEQARARLRPEHVMALQPDNPAALPPGTDLEEPVYGAPARWIDPALQEQAALAGVTIVTPTEVLATHLLEIIKRNLPRLLTLKALRRILSEMVNLSDPTRAEANRKLLDELIPDRVPTDLLHAVLRLLLDEQVSIRNLPLILEAIAEARSLHSQPDAICEHVRQRLGFQLVADIKRDDGTIPLIQLAPEWEDTFATYQVDGERGSLDVALPPDLFTRLTTALADKISAASEQGVFPAVVTSTRRRRFLRTVMRAKAINNPVLSFEEIGLEARPSLVGVIAA</sequence>
<dbReference type="Pfam" id="PF00771">
    <property type="entry name" value="FHIPEP"/>
    <property type="match status" value="1"/>
</dbReference>
<feature type="transmembrane region" description="Helical" evidence="7">
    <location>
        <begin position="35"/>
        <end position="54"/>
    </location>
</feature>
<keyword evidence="3 7" id="KW-1003">Cell membrane</keyword>
<dbReference type="InterPro" id="IPR042196">
    <property type="entry name" value="FHIPEP_4"/>
</dbReference>
<proteinExistence type="inferred from homology"/>
<keyword evidence="8" id="KW-0282">Flagellum</keyword>
<dbReference type="GO" id="GO:0009306">
    <property type="term" value="P:protein secretion"/>
    <property type="evidence" value="ECO:0007669"/>
    <property type="project" value="InterPro"/>
</dbReference>
<dbReference type="PANTHER" id="PTHR30161">
    <property type="entry name" value="FLAGELLAR EXPORT PROTEIN, MEMBRANE FLHA SUBUNIT-RELATED"/>
    <property type="match status" value="1"/>
</dbReference>
<dbReference type="PANTHER" id="PTHR30161:SF1">
    <property type="entry name" value="FLAGELLAR BIOSYNTHESIS PROTEIN FLHA-RELATED"/>
    <property type="match status" value="1"/>
</dbReference>
<keyword evidence="6 7" id="KW-0472">Membrane</keyword>
<protein>
    <recommendedName>
        <fullName evidence="7">Flagellar biosynthesis protein FlhA</fullName>
    </recommendedName>
</protein>
<keyword evidence="7" id="KW-1005">Bacterial flagellum biogenesis</keyword>
<dbReference type="PIRSF" id="PIRSF005419">
    <property type="entry name" value="FlhA"/>
    <property type="match status" value="1"/>
</dbReference>
<keyword evidence="4 7" id="KW-0812">Transmembrane</keyword>
<evidence type="ECO:0000313" key="9">
    <source>
        <dbReference type="Proteomes" id="UP001226762"/>
    </source>
</evidence>
<dbReference type="NCBIfam" id="TIGR01398">
    <property type="entry name" value="FlhA"/>
    <property type="match status" value="1"/>
</dbReference>
<feature type="transmembrane region" description="Helical" evidence="7">
    <location>
        <begin position="243"/>
        <end position="262"/>
    </location>
</feature>
<name>A0AAE3WCR9_9RHOB</name>
<keyword evidence="8" id="KW-0969">Cilium</keyword>
<evidence type="ECO:0000256" key="2">
    <source>
        <dbReference type="ARBA" id="ARBA00008835"/>
    </source>
</evidence>
<evidence type="ECO:0000256" key="3">
    <source>
        <dbReference type="ARBA" id="ARBA00022475"/>
    </source>
</evidence>
<keyword evidence="9" id="KW-1185">Reference proteome</keyword>
<dbReference type="Gene3D" id="1.10.8.540">
    <property type="entry name" value="FHIPEP family, domain 3"/>
    <property type="match status" value="1"/>
</dbReference>
<dbReference type="Gene3D" id="3.40.30.60">
    <property type="entry name" value="FHIPEP family, domain 1"/>
    <property type="match status" value="1"/>
</dbReference>
<evidence type="ECO:0000256" key="1">
    <source>
        <dbReference type="ARBA" id="ARBA00004651"/>
    </source>
</evidence>
<dbReference type="Proteomes" id="UP001226762">
    <property type="component" value="Unassembled WGS sequence"/>
</dbReference>
<dbReference type="InterPro" id="IPR006301">
    <property type="entry name" value="FlhA"/>
</dbReference>
<evidence type="ECO:0000256" key="6">
    <source>
        <dbReference type="ARBA" id="ARBA00023136"/>
    </source>
</evidence>
<evidence type="ECO:0000256" key="7">
    <source>
        <dbReference type="RuleBase" id="RU364093"/>
    </source>
</evidence>
<dbReference type="InterPro" id="IPR042193">
    <property type="entry name" value="FHIPEP_3"/>
</dbReference>
<dbReference type="EMBL" id="JANHAX010000003">
    <property type="protein sequence ID" value="MDQ2090566.1"/>
    <property type="molecule type" value="Genomic_DNA"/>
</dbReference>
<comment type="subcellular location">
    <subcellularLocation>
        <location evidence="1 7">Cell membrane</location>
        <topology evidence="1 7">Multi-pass membrane protein</topology>
    </subcellularLocation>
</comment>
<reference evidence="8" key="2">
    <citation type="submission" date="2023-02" db="EMBL/GenBank/DDBJ databases">
        <title>'Rhodoalgimonas zhirmunskyi' gen. nov., isolated from a red alga.</title>
        <authorList>
            <person name="Nedashkovskaya O.I."/>
            <person name="Otstavnykh N.Y."/>
            <person name="Bystritskaya E.P."/>
            <person name="Balabanova L.A."/>
            <person name="Isaeva M.P."/>
        </authorList>
    </citation>
    <scope>NUCLEOTIDE SEQUENCE</scope>
    <source>
        <strain evidence="8">KCTC 52189</strain>
    </source>
</reference>
<accession>A0AAE3WCR9</accession>
<dbReference type="AlphaFoldDB" id="A0AAE3WCR9"/>
<keyword evidence="7" id="KW-0653">Protein transport</keyword>
<dbReference type="GO" id="GO:0044780">
    <property type="term" value="P:bacterial-type flagellum assembly"/>
    <property type="evidence" value="ECO:0007669"/>
    <property type="project" value="InterPro"/>
</dbReference>
<keyword evidence="5 7" id="KW-1133">Transmembrane helix</keyword>
<evidence type="ECO:0000256" key="4">
    <source>
        <dbReference type="ARBA" id="ARBA00022692"/>
    </source>
</evidence>
<keyword evidence="7" id="KW-1006">Bacterial flagellum protein export</keyword>
<reference evidence="8" key="1">
    <citation type="submission" date="2022-07" db="EMBL/GenBank/DDBJ databases">
        <authorList>
            <person name="Otstavnykh N."/>
            <person name="Isaeva M."/>
            <person name="Bystritskaya E."/>
        </authorList>
    </citation>
    <scope>NUCLEOTIDE SEQUENCE</scope>
    <source>
        <strain evidence="8">KCTC 52189</strain>
    </source>
</reference>
<feature type="transmembrane region" description="Helical" evidence="7">
    <location>
        <begin position="274"/>
        <end position="293"/>
    </location>
</feature>
<comment type="caution">
    <text evidence="8">The sequence shown here is derived from an EMBL/GenBank/DDBJ whole genome shotgun (WGS) entry which is preliminary data.</text>
</comment>
<evidence type="ECO:0000313" key="8">
    <source>
        <dbReference type="EMBL" id="MDQ2090566.1"/>
    </source>
</evidence>